<dbReference type="AlphaFoldDB" id="A0A8J8B452"/>
<dbReference type="RefSeq" id="WP_227020497.1">
    <property type="nucleotide sequence ID" value="NZ_JAGSND010000026.1"/>
</dbReference>
<keyword evidence="2" id="KW-1003">Cell membrane</keyword>
<keyword evidence="9" id="KW-1185">Reference proteome</keyword>
<dbReference type="InterPro" id="IPR050469">
    <property type="entry name" value="Diguanylate_Cyclase"/>
</dbReference>
<keyword evidence="3 6" id="KW-0812">Transmembrane</keyword>
<dbReference type="NCBIfam" id="TIGR00254">
    <property type="entry name" value="GGDEF"/>
    <property type="match status" value="1"/>
</dbReference>
<evidence type="ECO:0000256" key="1">
    <source>
        <dbReference type="ARBA" id="ARBA00004651"/>
    </source>
</evidence>
<evidence type="ECO:0000313" key="8">
    <source>
        <dbReference type="EMBL" id="MBR0600382.1"/>
    </source>
</evidence>
<dbReference type="Gene3D" id="3.30.450.20">
    <property type="entry name" value="PAS domain"/>
    <property type="match status" value="1"/>
</dbReference>
<dbReference type="Pfam" id="PF00990">
    <property type="entry name" value="GGDEF"/>
    <property type="match status" value="1"/>
</dbReference>
<accession>A0A8J8B452</accession>
<dbReference type="Pfam" id="PF02743">
    <property type="entry name" value="dCache_1"/>
    <property type="match status" value="1"/>
</dbReference>
<dbReference type="InterPro" id="IPR043128">
    <property type="entry name" value="Rev_trsase/Diguanyl_cyclase"/>
</dbReference>
<dbReference type="PANTHER" id="PTHR45138">
    <property type="entry name" value="REGULATORY COMPONENTS OF SENSORY TRANSDUCTION SYSTEM"/>
    <property type="match status" value="1"/>
</dbReference>
<dbReference type="GO" id="GO:0005886">
    <property type="term" value="C:plasma membrane"/>
    <property type="evidence" value="ECO:0007669"/>
    <property type="project" value="UniProtKB-SubCell"/>
</dbReference>
<dbReference type="InterPro" id="IPR000160">
    <property type="entry name" value="GGDEF_dom"/>
</dbReference>
<evidence type="ECO:0000256" key="6">
    <source>
        <dbReference type="SAM" id="Phobius"/>
    </source>
</evidence>
<feature type="transmembrane region" description="Helical" evidence="6">
    <location>
        <begin position="288"/>
        <end position="310"/>
    </location>
</feature>
<dbReference type="PROSITE" id="PS50887">
    <property type="entry name" value="GGDEF"/>
    <property type="match status" value="1"/>
</dbReference>
<organism evidence="8 9">
    <name type="scientific">Sinanaerobacter chloroacetimidivorans</name>
    <dbReference type="NCBI Taxonomy" id="2818044"/>
    <lineage>
        <taxon>Bacteria</taxon>
        <taxon>Bacillati</taxon>
        <taxon>Bacillota</taxon>
        <taxon>Clostridia</taxon>
        <taxon>Peptostreptococcales</taxon>
        <taxon>Anaerovoracaceae</taxon>
        <taxon>Sinanaerobacter</taxon>
    </lineage>
</organism>
<evidence type="ECO:0000256" key="3">
    <source>
        <dbReference type="ARBA" id="ARBA00022692"/>
    </source>
</evidence>
<comment type="subcellular location">
    <subcellularLocation>
        <location evidence="1">Cell membrane</location>
        <topology evidence="1">Multi-pass membrane protein</topology>
    </subcellularLocation>
</comment>
<reference evidence="8" key="1">
    <citation type="submission" date="2021-04" db="EMBL/GenBank/DDBJ databases">
        <title>Sinoanaerobacter chloroacetimidivorans sp. nov., an obligate anaerobic bacterium isolated from anaerobic sludge.</title>
        <authorList>
            <person name="Bao Y."/>
        </authorList>
    </citation>
    <scope>NUCLEOTIDE SEQUENCE</scope>
    <source>
        <strain evidence="8">BAD-6</strain>
    </source>
</reference>
<protein>
    <submittedName>
        <fullName evidence="8">GGDEF domain-containing protein</fullName>
    </submittedName>
</protein>
<dbReference type="CDD" id="cd01949">
    <property type="entry name" value="GGDEF"/>
    <property type="match status" value="1"/>
</dbReference>
<dbReference type="Gene3D" id="3.30.70.270">
    <property type="match status" value="1"/>
</dbReference>
<keyword evidence="4 6" id="KW-1133">Transmembrane helix</keyword>
<feature type="domain" description="GGDEF" evidence="7">
    <location>
        <begin position="351"/>
        <end position="476"/>
    </location>
</feature>
<evidence type="ECO:0000313" key="9">
    <source>
        <dbReference type="Proteomes" id="UP000675664"/>
    </source>
</evidence>
<dbReference type="GO" id="GO:0052621">
    <property type="term" value="F:diguanylate cyclase activity"/>
    <property type="evidence" value="ECO:0007669"/>
    <property type="project" value="TreeGrafter"/>
</dbReference>
<dbReference type="SUPFAM" id="SSF103190">
    <property type="entry name" value="Sensory domain-like"/>
    <property type="match status" value="1"/>
</dbReference>
<evidence type="ECO:0000256" key="2">
    <source>
        <dbReference type="ARBA" id="ARBA00022475"/>
    </source>
</evidence>
<proteinExistence type="predicted"/>
<sequence length="476" mass="54535">MNRKNKINSLIISIIILIGITSISFFSFTTYSNIIRDDILNISKLTSTNIYSEINNELTKPIFVALTMANDSFVKEWLQEENGRSESEIIDYLEGIRNKYNYHSVFLISSQSRKYFHYNGLFKTIAPEDAHDVWYYDFTSQDHLYLLDVDQDEVDHQLLTIFVNCKILDNDNNLIGVTGVGIEMSYIQELLDNFEKNYQLEAFLVDEKGLIQAHTNASFIEERNIRTEPLYQKIGDELYEKNKTINVFEIEDPSGEQYIISHYIEGLNWYLIVRKDTSILAKSFNDQLMYDLLIVTAVLASVLLIVNKILKKHDLQLNKMALIDTFGIMINRKGFDQKLEEILAKGDPGACPWSVFLMDLDHFKEVNDNHGHIQGDKILKHVMTLCNHSLAEHLITRWGGDEFSGIIYADGKKAAEILEELRAQIVSDGMLSKFEITVSIGIAEAAANDTEDSVIKRADQALYEAKSQGRNRVILK</sequence>
<feature type="transmembrane region" description="Helical" evidence="6">
    <location>
        <begin position="7"/>
        <end position="28"/>
    </location>
</feature>
<evidence type="ECO:0000256" key="5">
    <source>
        <dbReference type="ARBA" id="ARBA00023136"/>
    </source>
</evidence>
<name>A0A8J8B452_9FIRM</name>
<dbReference type="InterPro" id="IPR029151">
    <property type="entry name" value="Sensor-like_sf"/>
</dbReference>
<dbReference type="EMBL" id="JAGSND010000026">
    <property type="protein sequence ID" value="MBR0600382.1"/>
    <property type="molecule type" value="Genomic_DNA"/>
</dbReference>
<evidence type="ECO:0000256" key="4">
    <source>
        <dbReference type="ARBA" id="ARBA00022989"/>
    </source>
</evidence>
<dbReference type="Proteomes" id="UP000675664">
    <property type="component" value="Unassembled WGS sequence"/>
</dbReference>
<dbReference type="PANTHER" id="PTHR45138:SF9">
    <property type="entry name" value="DIGUANYLATE CYCLASE DGCM-RELATED"/>
    <property type="match status" value="1"/>
</dbReference>
<keyword evidence="5 6" id="KW-0472">Membrane</keyword>
<comment type="caution">
    <text evidence="8">The sequence shown here is derived from an EMBL/GenBank/DDBJ whole genome shotgun (WGS) entry which is preliminary data.</text>
</comment>
<dbReference type="InterPro" id="IPR029787">
    <property type="entry name" value="Nucleotide_cyclase"/>
</dbReference>
<dbReference type="SUPFAM" id="SSF55073">
    <property type="entry name" value="Nucleotide cyclase"/>
    <property type="match status" value="1"/>
</dbReference>
<dbReference type="InterPro" id="IPR033479">
    <property type="entry name" value="dCache_1"/>
</dbReference>
<gene>
    <name evidence="8" type="ORF">KCX82_21165</name>
</gene>
<dbReference type="SMART" id="SM00267">
    <property type="entry name" value="GGDEF"/>
    <property type="match status" value="1"/>
</dbReference>
<evidence type="ECO:0000259" key="7">
    <source>
        <dbReference type="PROSITE" id="PS50887"/>
    </source>
</evidence>
<reference evidence="8" key="2">
    <citation type="submission" date="2021-04" db="EMBL/GenBank/DDBJ databases">
        <authorList>
            <person name="Liu J."/>
        </authorList>
    </citation>
    <scope>NUCLEOTIDE SEQUENCE</scope>
    <source>
        <strain evidence="8">BAD-6</strain>
    </source>
</reference>